<sequence length="158" mass="17388">MPSVATCGYYTDHSWPPSSLFFLPQLPAGKAHCSTTELQHVLMAMAWVTKPDNDMYFTDSLKEAGQALQPSPLLPCRLELVTIHLALEHTHHRQEATVVLHTDSMTRLQVLQQLHPSNNVELVIAILGSLKSVTTQGRQAGEAQLDTQPYGSSVEQGC</sequence>
<dbReference type="AlphaFoldDB" id="A0A5B7GRT8"/>
<evidence type="ECO:0000313" key="2">
    <source>
        <dbReference type="Proteomes" id="UP000324222"/>
    </source>
</evidence>
<comment type="caution">
    <text evidence="1">The sequence shown here is derived from an EMBL/GenBank/DDBJ whole genome shotgun (WGS) entry which is preliminary data.</text>
</comment>
<dbReference type="OrthoDB" id="6373657at2759"/>
<proteinExistence type="predicted"/>
<evidence type="ECO:0000313" key="1">
    <source>
        <dbReference type="EMBL" id="MPC59334.1"/>
    </source>
</evidence>
<protein>
    <recommendedName>
        <fullName evidence="3">RNase H type-1 domain-containing protein</fullName>
    </recommendedName>
</protein>
<dbReference type="EMBL" id="VSRR010016475">
    <property type="protein sequence ID" value="MPC59334.1"/>
    <property type="molecule type" value="Genomic_DNA"/>
</dbReference>
<organism evidence="1 2">
    <name type="scientific">Portunus trituberculatus</name>
    <name type="common">Swimming crab</name>
    <name type="synonym">Neptunus trituberculatus</name>
    <dbReference type="NCBI Taxonomy" id="210409"/>
    <lineage>
        <taxon>Eukaryota</taxon>
        <taxon>Metazoa</taxon>
        <taxon>Ecdysozoa</taxon>
        <taxon>Arthropoda</taxon>
        <taxon>Crustacea</taxon>
        <taxon>Multicrustacea</taxon>
        <taxon>Malacostraca</taxon>
        <taxon>Eumalacostraca</taxon>
        <taxon>Eucarida</taxon>
        <taxon>Decapoda</taxon>
        <taxon>Pleocyemata</taxon>
        <taxon>Brachyura</taxon>
        <taxon>Eubrachyura</taxon>
        <taxon>Portunoidea</taxon>
        <taxon>Portunidae</taxon>
        <taxon>Portuninae</taxon>
        <taxon>Portunus</taxon>
    </lineage>
</organism>
<name>A0A5B7GRT8_PORTR</name>
<accession>A0A5B7GRT8</accession>
<keyword evidence="2" id="KW-1185">Reference proteome</keyword>
<gene>
    <name evidence="1" type="ORF">E2C01_053352</name>
</gene>
<reference evidence="1 2" key="1">
    <citation type="submission" date="2019-05" db="EMBL/GenBank/DDBJ databases">
        <title>Another draft genome of Portunus trituberculatus and its Hox gene families provides insights of decapod evolution.</title>
        <authorList>
            <person name="Jeong J.-H."/>
            <person name="Song I."/>
            <person name="Kim S."/>
            <person name="Choi T."/>
            <person name="Kim D."/>
            <person name="Ryu S."/>
            <person name="Kim W."/>
        </authorList>
    </citation>
    <scope>NUCLEOTIDE SEQUENCE [LARGE SCALE GENOMIC DNA]</scope>
    <source>
        <tissue evidence="1">Muscle</tissue>
    </source>
</reference>
<dbReference type="Proteomes" id="UP000324222">
    <property type="component" value="Unassembled WGS sequence"/>
</dbReference>
<evidence type="ECO:0008006" key="3">
    <source>
        <dbReference type="Google" id="ProtNLM"/>
    </source>
</evidence>